<dbReference type="RefSeq" id="WP_109430223.1">
    <property type="nucleotide sequence ID" value="NZ_MPDK01000007.1"/>
</dbReference>
<dbReference type="EMBL" id="MPDK01000007">
    <property type="protein sequence ID" value="PWI57919.1"/>
    <property type="molecule type" value="Genomic_DNA"/>
</dbReference>
<protein>
    <submittedName>
        <fullName evidence="1">Uncharacterized protein</fullName>
    </submittedName>
</protein>
<comment type="caution">
    <text evidence="1">The sequence shown here is derived from an EMBL/GenBank/DDBJ whole genome shotgun (WGS) entry which is preliminary data.</text>
</comment>
<keyword evidence="2" id="KW-1185">Reference proteome</keyword>
<sequence>MAEKKAPWRETPLDHWSAEIDPSIMASDIWVDKGDPGAEKAVTEQSLAGAQTNMTVDRFMHPQYDVEGKD</sequence>
<proteinExistence type="predicted"/>
<dbReference type="Proteomes" id="UP000245380">
    <property type="component" value="Unassembled WGS sequence"/>
</dbReference>
<dbReference type="OrthoDB" id="2695269at2"/>
<organism evidence="1 2">
    <name type="scientific">Sulfoacidibacillus thermotolerans</name>
    <name type="common">Acidibacillus sulfuroxidans</name>
    <dbReference type="NCBI Taxonomy" id="1765684"/>
    <lineage>
        <taxon>Bacteria</taxon>
        <taxon>Bacillati</taxon>
        <taxon>Bacillota</taxon>
        <taxon>Bacilli</taxon>
        <taxon>Bacillales</taxon>
        <taxon>Alicyclobacillaceae</taxon>
        <taxon>Sulfoacidibacillus</taxon>
    </lineage>
</organism>
<dbReference type="AlphaFoldDB" id="A0A2U3D9F8"/>
<reference evidence="1 2" key="1">
    <citation type="submission" date="2016-11" db="EMBL/GenBank/DDBJ databases">
        <title>Comparative genomics of Acidibacillus ferroxidans species.</title>
        <authorList>
            <person name="Oliveira G."/>
            <person name="Nunes G."/>
            <person name="Oliveira R."/>
            <person name="Araujo F."/>
            <person name="Salim A."/>
            <person name="Scholte L."/>
            <person name="Morais D."/>
            <person name="Nancucheo I."/>
            <person name="Johnson D.B."/>
            <person name="Grail B."/>
            <person name="Bittencourt J."/>
            <person name="Valadares R."/>
        </authorList>
    </citation>
    <scope>NUCLEOTIDE SEQUENCE [LARGE SCALE GENOMIC DNA]</scope>
    <source>
        <strain evidence="1 2">Y002</strain>
    </source>
</reference>
<evidence type="ECO:0000313" key="2">
    <source>
        <dbReference type="Proteomes" id="UP000245380"/>
    </source>
</evidence>
<name>A0A2U3D9F8_SULT2</name>
<accession>A0A2U3D9F8</accession>
<gene>
    <name evidence="1" type="ORF">BM613_05745</name>
</gene>
<evidence type="ECO:0000313" key="1">
    <source>
        <dbReference type="EMBL" id="PWI57919.1"/>
    </source>
</evidence>